<proteinExistence type="predicted"/>
<keyword evidence="4" id="KW-0560">Oxidoreductase</keyword>
<dbReference type="NCBIfam" id="NF006091">
    <property type="entry name" value="PRK08243.1"/>
    <property type="match status" value="1"/>
</dbReference>
<dbReference type="PANTHER" id="PTHR43004:SF3">
    <property type="entry name" value="P-HYDROXYBENZOATE HYDROXYLASE"/>
    <property type="match status" value="1"/>
</dbReference>
<organism evidence="4 5">
    <name type="scientific">Paraburkholderia megapolitana</name>
    <dbReference type="NCBI Taxonomy" id="420953"/>
    <lineage>
        <taxon>Bacteria</taxon>
        <taxon>Pseudomonadati</taxon>
        <taxon>Pseudomonadota</taxon>
        <taxon>Betaproteobacteria</taxon>
        <taxon>Burkholderiales</taxon>
        <taxon>Burkholderiaceae</taxon>
        <taxon>Paraburkholderia</taxon>
    </lineage>
</organism>
<reference evidence="4 5" key="1">
    <citation type="submission" date="2016-10" db="EMBL/GenBank/DDBJ databases">
        <authorList>
            <person name="de Groot N.N."/>
        </authorList>
    </citation>
    <scope>NUCLEOTIDE SEQUENCE [LARGE SCALE GENOMIC DNA]</scope>
    <source>
        <strain evidence="4 5">LMG 23650</strain>
    </source>
</reference>
<dbReference type="GO" id="GO:0016709">
    <property type="term" value="F:oxidoreductase activity, acting on paired donors, with incorporation or reduction of molecular oxygen, NAD(P)H as one donor, and incorporation of one atom of oxygen"/>
    <property type="evidence" value="ECO:0007669"/>
    <property type="project" value="UniProtKB-ARBA"/>
</dbReference>
<keyword evidence="2" id="KW-0274">FAD</keyword>
<dbReference type="Gene3D" id="3.50.50.60">
    <property type="entry name" value="FAD/NAD(P)-binding domain"/>
    <property type="match status" value="1"/>
</dbReference>
<dbReference type="PANTHER" id="PTHR43004">
    <property type="entry name" value="TRK SYSTEM POTASSIUM UPTAKE PROTEIN"/>
    <property type="match status" value="1"/>
</dbReference>
<dbReference type="Pfam" id="PF01494">
    <property type="entry name" value="FAD_binding_3"/>
    <property type="match status" value="1"/>
</dbReference>
<evidence type="ECO:0000259" key="3">
    <source>
        <dbReference type="Pfam" id="PF01494"/>
    </source>
</evidence>
<dbReference type="AlphaFoldDB" id="A0A1I3FR73"/>
<dbReference type="InterPro" id="IPR002938">
    <property type="entry name" value="FAD-bd"/>
</dbReference>
<dbReference type="OrthoDB" id="8672648at2"/>
<dbReference type="RefSeq" id="WP_091010871.1">
    <property type="nucleotide sequence ID" value="NZ_CP041745.1"/>
</dbReference>
<dbReference type="Gene3D" id="3.30.9.10">
    <property type="entry name" value="D-Amino Acid Oxidase, subunit A, domain 2"/>
    <property type="match status" value="1"/>
</dbReference>
<evidence type="ECO:0000313" key="5">
    <source>
        <dbReference type="Proteomes" id="UP000199548"/>
    </source>
</evidence>
<dbReference type="Proteomes" id="UP000199548">
    <property type="component" value="Unassembled WGS sequence"/>
</dbReference>
<dbReference type="GO" id="GO:0071949">
    <property type="term" value="F:FAD binding"/>
    <property type="evidence" value="ECO:0007669"/>
    <property type="project" value="InterPro"/>
</dbReference>
<keyword evidence="5" id="KW-1185">Reference proteome</keyword>
<dbReference type="InterPro" id="IPR050641">
    <property type="entry name" value="RIFMO-like"/>
</dbReference>
<name>A0A1I3FR73_9BURK</name>
<keyword evidence="4" id="KW-0503">Monooxygenase</keyword>
<gene>
    <name evidence="4" type="ORF">SAMN05192543_10271</name>
</gene>
<evidence type="ECO:0000256" key="2">
    <source>
        <dbReference type="ARBA" id="ARBA00022827"/>
    </source>
</evidence>
<evidence type="ECO:0000313" key="4">
    <source>
        <dbReference type="EMBL" id="SFI13582.1"/>
    </source>
</evidence>
<evidence type="ECO:0000256" key="1">
    <source>
        <dbReference type="ARBA" id="ARBA00022630"/>
    </source>
</evidence>
<dbReference type="STRING" id="420953.SAMN05192543_10271"/>
<feature type="domain" description="FAD-binding" evidence="3">
    <location>
        <begin position="7"/>
        <end position="342"/>
    </location>
</feature>
<dbReference type="PRINTS" id="PR00420">
    <property type="entry name" value="RNGMNOXGNASE"/>
</dbReference>
<dbReference type="InterPro" id="IPR036188">
    <property type="entry name" value="FAD/NAD-bd_sf"/>
</dbReference>
<dbReference type="SUPFAM" id="SSF54373">
    <property type="entry name" value="FAD-linked reductases, C-terminal domain"/>
    <property type="match status" value="1"/>
</dbReference>
<accession>A0A1I3FR73</accession>
<dbReference type="SUPFAM" id="SSF51905">
    <property type="entry name" value="FAD/NAD(P)-binding domain"/>
    <property type="match status" value="1"/>
</dbReference>
<dbReference type="EMBL" id="FOQU01000002">
    <property type="protein sequence ID" value="SFI13582.1"/>
    <property type="molecule type" value="Genomic_DNA"/>
</dbReference>
<keyword evidence="1" id="KW-0285">Flavoprotein</keyword>
<sequence length="392" mass="43360">MEANREETSVVIIGAGVSGLTLATFLQNAGVNCVVLERRDRATIEVRQRAGVVEARGVRMFERWRLADKLLGGPVAQTIDYRVNGVGRIFETSGDDGSEGRFCTQQMLVGNLLQEHIDLGDGDVRFAVADVAIYNERDCRPSVSYSDSTGPHEILCDYIVGCDGDRGVSRASIPDGVLSKFSHEFGYAWLAALVEAPVTGQPIMGVSDHGFVAQLPRGPSRSRYYLQCPLSDGPGDWPDERLWNEIRLRRCDSTIQNAVVHDKDFVPLRSVVYAPMQYRNLFLAGDAAHLVPPTGAKGMNLALFDVDVLAQALTGAVRHHDTTGLERYSDTVLPHIWKYQEFSVWMTETMHDAGDATQHGTFRQMIARARLDTLFDSSTAGRLHSEYQRGDI</sequence>
<protein>
    <submittedName>
        <fullName evidence="4">p-hydroxybenzoate 3-monooxygenase</fullName>
    </submittedName>
</protein>